<sequence length="32" mass="3630">MTVLSKILYGSMHVKSYDWIEPTVLASSRPGY</sequence>
<evidence type="ECO:0000256" key="5">
    <source>
        <dbReference type="ARBA" id="ARBA00023002"/>
    </source>
</evidence>
<evidence type="ECO:0000256" key="7">
    <source>
        <dbReference type="ARBA" id="ARBA00024284"/>
    </source>
</evidence>
<evidence type="ECO:0000256" key="1">
    <source>
        <dbReference type="ARBA" id="ARBA00001954"/>
    </source>
</evidence>
<keyword evidence="4" id="KW-0479">Metal-binding</keyword>
<dbReference type="GO" id="GO:0046872">
    <property type="term" value="F:metal ion binding"/>
    <property type="evidence" value="ECO:0007669"/>
    <property type="project" value="UniProtKB-KW"/>
</dbReference>
<evidence type="ECO:0000313" key="8">
    <source>
        <dbReference type="EMBL" id="JAE08046.1"/>
    </source>
</evidence>
<dbReference type="InterPro" id="IPR012864">
    <property type="entry name" value="PCO/ADO"/>
</dbReference>
<reference evidence="8" key="2">
    <citation type="journal article" date="2015" name="Data Brief">
        <title>Shoot transcriptome of the giant reed, Arundo donax.</title>
        <authorList>
            <person name="Barrero R.A."/>
            <person name="Guerrero F.D."/>
            <person name="Moolhuijzen P."/>
            <person name="Goolsby J.A."/>
            <person name="Tidwell J."/>
            <person name="Bellgard S.E."/>
            <person name="Bellgard M.I."/>
        </authorList>
    </citation>
    <scope>NUCLEOTIDE SEQUENCE</scope>
    <source>
        <tissue evidence="8">Shoot tissue taken approximately 20 cm above the soil surface</tissue>
    </source>
</reference>
<reference evidence="8" key="1">
    <citation type="submission" date="2014-09" db="EMBL/GenBank/DDBJ databases">
        <authorList>
            <person name="Magalhaes I.L.F."/>
            <person name="Oliveira U."/>
            <person name="Santos F.R."/>
            <person name="Vidigal T.H.D.A."/>
            <person name="Brescovit A.D."/>
            <person name="Santos A.J."/>
        </authorList>
    </citation>
    <scope>NUCLEOTIDE SEQUENCE</scope>
    <source>
        <tissue evidence="8">Shoot tissue taken approximately 20 cm above the soil surface</tissue>
    </source>
</reference>
<accession>A0A0A9FD26</accession>
<proteinExistence type="inferred from homology"/>
<evidence type="ECO:0000256" key="2">
    <source>
        <dbReference type="ARBA" id="ARBA00006622"/>
    </source>
</evidence>
<evidence type="ECO:0000256" key="3">
    <source>
        <dbReference type="ARBA" id="ARBA00013133"/>
    </source>
</evidence>
<name>A0A0A9FD26_ARUDO</name>
<comment type="cofactor">
    <cofactor evidence="1">
        <name>Fe(2+)</name>
        <dbReference type="ChEBI" id="CHEBI:29033"/>
    </cofactor>
</comment>
<dbReference type="Pfam" id="PF07847">
    <property type="entry name" value="PCO_ADO"/>
    <property type="match status" value="1"/>
</dbReference>
<protein>
    <recommendedName>
        <fullName evidence="3">cysteine dioxygenase</fullName>
        <ecNumber evidence="3">1.13.11.20</ecNumber>
    </recommendedName>
</protein>
<dbReference type="AlphaFoldDB" id="A0A0A9FD26"/>
<keyword evidence="5" id="KW-0560">Oxidoreductase</keyword>
<keyword evidence="6" id="KW-0408">Iron</keyword>
<dbReference type="GO" id="GO:0017172">
    <property type="term" value="F:cysteine dioxygenase activity"/>
    <property type="evidence" value="ECO:0007669"/>
    <property type="project" value="UniProtKB-EC"/>
</dbReference>
<comment type="catalytic activity">
    <reaction evidence="7">
        <text>L-cysteine + O2 = 3-sulfino-L-alanine + H(+)</text>
        <dbReference type="Rhea" id="RHEA:20441"/>
        <dbReference type="ChEBI" id="CHEBI:15378"/>
        <dbReference type="ChEBI" id="CHEBI:15379"/>
        <dbReference type="ChEBI" id="CHEBI:35235"/>
        <dbReference type="ChEBI" id="CHEBI:61085"/>
        <dbReference type="EC" id="1.13.11.20"/>
    </reaction>
    <physiologicalReaction direction="left-to-right" evidence="7">
        <dbReference type="Rhea" id="RHEA:20442"/>
    </physiologicalReaction>
</comment>
<evidence type="ECO:0000256" key="6">
    <source>
        <dbReference type="ARBA" id="ARBA00023004"/>
    </source>
</evidence>
<comment type="similarity">
    <text evidence="2">Belongs to the cysteine dioxygenase family.</text>
</comment>
<organism evidence="8">
    <name type="scientific">Arundo donax</name>
    <name type="common">Giant reed</name>
    <name type="synonym">Donax arundinaceus</name>
    <dbReference type="NCBI Taxonomy" id="35708"/>
    <lineage>
        <taxon>Eukaryota</taxon>
        <taxon>Viridiplantae</taxon>
        <taxon>Streptophyta</taxon>
        <taxon>Embryophyta</taxon>
        <taxon>Tracheophyta</taxon>
        <taxon>Spermatophyta</taxon>
        <taxon>Magnoliopsida</taxon>
        <taxon>Liliopsida</taxon>
        <taxon>Poales</taxon>
        <taxon>Poaceae</taxon>
        <taxon>PACMAD clade</taxon>
        <taxon>Arundinoideae</taxon>
        <taxon>Arundineae</taxon>
        <taxon>Arundo</taxon>
    </lineage>
</organism>
<dbReference type="EMBL" id="GBRH01189850">
    <property type="protein sequence ID" value="JAE08046.1"/>
    <property type="molecule type" value="Transcribed_RNA"/>
</dbReference>
<dbReference type="EC" id="1.13.11.20" evidence="3"/>
<evidence type="ECO:0000256" key="4">
    <source>
        <dbReference type="ARBA" id="ARBA00022723"/>
    </source>
</evidence>